<dbReference type="OrthoDB" id="2994945at2759"/>
<reference evidence="2 3" key="1">
    <citation type="journal article" date="2019" name="Nat. Ecol. Evol.">
        <title>Megaphylogeny resolves global patterns of mushroom evolution.</title>
        <authorList>
            <person name="Varga T."/>
            <person name="Krizsan K."/>
            <person name="Foldi C."/>
            <person name="Dima B."/>
            <person name="Sanchez-Garcia M."/>
            <person name="Sanchez-Ramirez S."/>
            <person name="Szollosi G.J."/>
            <person name="Szarkandi J.G."/>
            <person name="Papp V."/>
            <person name="Albert L."/>
            <person name="Andreopoulos W."/>
            <person name="Angelini C."/>
            <person name="Antonin V."/>
            <person name="Barry K.W."/>
            <person name="Bougher N.L."/>
            <person name="Buchanan P."/>
            <person name="Buyck B."/>
            <person name="Bense V."/>
            <person name="Catcheside P."/>
            <person name="Chovatia M."/>
            <person name="Cooper J."/>
            <person name="Damon W."/>
            <person name="Desjardin D."/>
            <person name="Finy P."/>
            <person name="Geml J."/>
            <person name="Haridas S."/>
            <person name="Hughes K."/>
            <person name="Justo A."/>
            <person name="Karasinski D."/>
            <person name="Kautmanova I."/>
            <person name="Kiss B."/>
            <person name="Kocsube S."/>
            <person name="Kotiranta H."/>
            <person name="LaButti K.M."/>
            <person name="Lechner B.E."/>
            <person name="Liimatainen K."/>
            <person name="Lipzen A."/>
            <person name="Lukacs Z."/>
            <person name="Mihaltcheva S."/>
            <person name="Morgado L.N."/>
            <person name="Niskanen T."/>
            <person name="Noordeloos M.E."/>
            <person name="Ohm R.A."/>
            <person name="Ortiz-Santana B."/>
            <person name="Ovrebo C."/>
            <person name="Racz N."/>
            <person name="Riley R."/>
            <person name="Savchenko A."/>
            <person name="Shiryaev A."/>
            <person name="Soop K."/>
            <person name="Spirin V."/>
            <person name="Szebenyi C."/>
            <person name="Tomsovsky M."/>
            <person name="Tulloss R.E."/>
            <person name="Uehling J."/>
            <person name="Grigoriev I.V."/>
            <person name="Vagvolgyi C."/>
            <person name="Papp T."/>
            <person name="Martin F.M."/>
            <person name="Miettinen O."/>
            <person name="Hibbett D.S."/>
            <person name="Nagy L.G."/>
        </authorList>
    </citation>
    <scope>NUCLEOTIDE SEQUENCE [LARGE SCALE GENOMIC DNA]</scope>
    <source>
        <strain evidence="2 3">CBS 962.96</strain>
    </source>
</reference>
<name>A0A4V4HFX6_DENBC</name>
<evidence type="ECO:0000313" key="2">
    <source>
        <dbReference type="EMBL" id="THU96645.1"/>
    </source>
</evidence>
<dbReference type="AlphaFoldDB" id="A0A4V4HFX6"/>
<proteinExistence type="predicted"/>
<dbReference type="Gene3D" id="3.30.420.10">
    <property type="entry name" value="Ribonuclease H-like superfamily/Ribonuclease H"/>
    <property type="match status" value="1"/>
</dbReference>
<gene>
    <name evidence="2" type="ORF">K435DRAFT_664092</name>
</gene>
<dbReference type="PANTHER" id="PTHR46564:SF1">
    <property type="entry name" value="TRANSPOSASE"/>
    <property type="match status" value="1"/>
</dbReference>
<dbReference type="Proteomes" id="UP000297245">
    <property type="component" value="Unassembled WGS sequence"/>
</dbReference>
<feature type="domain" description="Tc1-like transposase DDE" evidence="1">
    <location>
        <begin position="30"/>
        <end position="91"/>
    </location>
</feature>
<evidence type="ECO:0000259" key="1">
    <source>
        <dbReference type="Pfam" id="PF13358"/>
    </source>
</evidence>
<dbReference type="GO" id="GO:0003676">
    <property type="term" value="F:nucleic acid binding"/>
    <property type="evidence" value="ECO:0007669"/>
    <property type="project" value="InterPro"/>
</dbReference>
<protein>
    <recommendedName>
        <fullName evidence="1">Tc1-like transposase DDE domain-containing protein</fullName>
    </recommendedName>
</protein>
<dbReference type="InterPro" id="IPR012337">
    <property type="entry name" value="RNaseH-like_sf"/>
</dbReference>
<keyword evidence="3" id="KW-1185">Reference proteome</keyword>
<dbReference type="InterPro" id="IPR036397">
    <property type="entry name" value="RNaseH_sf"/>
</dbReference>
<dbReference type="EMBL" id="ML179172">
    <property type="protein sequence ID" value="THU96645.1"/>
    <property type="molecule type" value="Genomic_DNA"/>
</dbReference>
<dbReference type="SUPFAM" id="SSF53098">
    <property type="entry name" value="Ribonuclease H-like"/>
    <property type="match status" value="1"/>
</dbReference>
<dbReference type="InterPro" id="IPR038717">
    <property type="entry name" value="Tc1-like_DDE_dom"/>
</dbReference>
<dbReference type="Pfam" id="PF13358">
    <property type="entry name" value="DDE_3"/>
    <property type="match status" value="1"/>
</dbReference>
<organism evidence="2 3">
    <name type="scientific">Dendrothele bispora (strain CBS 962.96)</name>
    <dbReference type="NCBI Taxonomy" id="1314807"/>
    <lineage>
        <taxon>Eukaryota</taxon>
        <taxon>Fungi</taxon>
        <taxon>Dikarya</taxon>
        <taxon>Basidiomycota</taxon>
        <taxon>Agaricomycotina</taxon>
        <taxon>Agaricomycetes</taxon>
        <taxon>Agaricomycetidae</taxon>
        <taxon>Agaricales</taxon>
        <taxon>Agaricales incertae sedis</taxon>
        <taxon>Dendrothele</taxon>
    </lineage>
</organism>
<evidence type="ECO:0000313" key="3">
    <source>
        <dbReference type="Proteomes" id="UP000297245"/>
    </source>
</evidence>
<accession>A0A4V4HFX6</accession>
<sequence length="130" mass="15103">MSFFGSLKRIWCVSGILTFSHYSNFIQLPVMNPYPGPQSVILMDNARVHHSDAVTELVYSRGCQILYLPPYCPQYQPIELAFSTIKSHLKRWGLHMYDAGVGMFFELYHACTMVIKPEMTWGWFRHCGYV</sequence>
<dbReference type="PANTHER" id="PTHR46564">
    <property type="entry name" value="TRANSPOSASE"/>
    <property type="match status" value="1"/>
</dbReference>